<sequence length="166" mass="18921">MHSILTNGKILHSNIETFLRGKSIEDIPVAEANQGHWSSLSGILTSVDHVHVLESHVIHPQLQYCGIVDCVAEFRNRLVLIDWKTSQKPKPLVSMTYDTPLQIAAYIGAINYDPKYSLKINDGMIVVAYEDGSSCQTFLLNSVDIAKYWKLWLQRLRRFRMLNPPI</sequence>
<dbReference type="Gene3D" id="3.90.320.10">
    <property type="match status" value="1"/>
</dbReference>
<keyword evidence="2" id="KW-1185">Reference proteome</keyword>
<accession>A0A1D2N6D4</accession>
<dbReference type="InterPro" id="IPR011604">
    <property type="entry name" value="PDDEXK-like_dom_sf"/>
</dbReference>
<comment type="caution">
    <text evidence="1">The sequence shown here is derived from an EMBL/GenBank/DDBJ whole genome shotgun (WGS) entry which is preliminary data.</text>
</comment>
<protein>
    <submittedName>
        <fullName evidence="1">Mitochondrial genome maintenance exonuclease 1</fullName>
    </submittedName>
</protein>
<reference evidence="1 2" key="1">
    <citation type="journal article" date="2016" name="Genome Biol. Evol.">
        <title>Gene Family Evolution Reflects Adaptation to Soil Environmental Stressors in the Genome of the Collembolan Orchesella cincta.</title>
        <authorList>
            <person name="Faddeeva-Vakhrusheva A."/>
            <person name="Derks M.F."/>
            <person name="Anvar S.Y."/>
            <person name="Agamennone V."/>
            <person name="Suring W."/>
            <person name="Smit S."/>
            <person name="van Straalen N.M."/>
            <person name="Roelofs D."/>
        </authorList>
    </citation>
    <scope>NUCLEOTIDE SEQUENCE [LARGE SCALE GENOMIC DNA]</scope>
    <source>
        <tissue evidence="1">Mixed pool</tissue>
    </source>
</reference>
<keyword evidence="1" id="KW-0269">Exonuclease</keyword>
<dbReference type="GO" id="GO:0008297">
    <property type="term" value="F:single-stranded DNA exodeoxyribonuclease activity"/>
    <property type="evidence" value="ECO:0007669"/>
    <property type="project" value="TreeGrafter"/>
</dbReference>
<dbReference type="AlphaFoldDB" id="A0A1D2N6D4"/>
<evidence type="ECO:0000313" key="2">
    <source>
        <dbReference type="Proteomes" id="UP000094527"/>
    </source>
</evidence>
<name>A0A1D2N6D4_ORCCI</name>
<dbReference type="GO" id="GO:0006281">
    <property type="term" value="P:DNA repair"/>
    <property type="evidence" value="ECO:0007669"/>
    <property type="project" value="UniProtKB-ARBA"/>
</dbReference>
<dbReference type="GO" id="GO:0006264">
    <property type="term" value="P:mitochondrial DNA replication"/>
    <property type="evidence" value="ECO:0007669"/>
    <property type="project" value="TreeGrafter"/>
</dbReference>
<dbReference type="PANTHER" id="PTHR31340:SF3">
    <property type="entry name" value="MITOCHONDRIAL GENOME MAINTENANCE EXONUCLEASE 1"/>
    <property type="match status" value="1"/>
</dbReference>
<dbReference type="SUPFAM" id="SSF52980">
    <property type="entry name" value="Restriction endonuclease-like"/>
    <property type="match status" value="1"/>
</dbReference>
<proteinExistence type="predicted"/>
<dbReference type="InterPro" id="IPR011335">
    <property type="entry name" value="Restrct_endonuc-II-like"/>
</dbReference>
<dbReference type="STRING" id="48709.A0A1D2N6D4"/>
<dbReference type="OMA" id="NDMIATE"/>
<gene>
    <name evidence="1" type="ORF">Ocin01_05862</name>
</gene>
<dbReference type="EMBL" id="LJIJ01000185">
    <property type="protein sequence ID" value="ODN00817.1"/>
    <property type="molecule type" value="Genomic_DNA"/>
</dbReference>
<dbReference type="Proteomes" id="UP000094527">
    <property type="component" value="Unassembled WGS sequence"/>
</dbReference>
<keyword evidence="1" id="KW-0378">Hydrolase</keyword>
<organism evidence="1 2">
    <name type="scientific">Orchesella cincta</name>
    <name type="common">Springtail</name>
    <name type="synonym">Podura cincta</name>
    <dbReference type="NCBI Taxonomy" id="48709"/>
    <lineage>
        <taxon>Eukaryota</taxon>
        <taxon>Metazoa</taxon>
        <taxon>Ecdysozoa</taxon>
        <taxon>Arthropoda</taxon>
        <taxon>Hexapoda</taxon>
        <taxon>Collembola</taxon>
        <taxon>Entomobryomorpha</taxon>
        <taxon>Entomobryoidea</taxon>
        <taxon>Orchesellidae</taxon>
        <taxon>Orchesellinae</taxon>
        <taxon>Orchesella</taxon>
    </lineage>
</organism>
<keyword evidence="1" id="KW-0540">Nuclease</keyword>
<evidence type="ECO:0000313" key="1">
    <source>
        <dbReference type="EMBL" id="ODN00817.1"/>
    </source>
</evidence>
<dbReference type="OrthoDB" id="5777131at2759"/>
<dbReference type="PANTHER" id="PTHR31340">
    <property type="entry name" value="MITOCHONDRIAL GENOME MAINTENANCE EXONUCLEASE 1"/>
    <property type="match status" value="1"/>
</dbReference>
<dbReference type="GO" id="GO:0005739">
    <property type="term" value="C:mitochondrion"/>
    <property type="evidence" value="ECO:0007669"/>
    <property type="project" value="TreeGrafter"/>
</dbReference>